<proteinExistence type="predicted"/>
<comment type="caution">
    <text evidence="2">The sequence shown here is derived from an EMBL/GenBank/DDBJ whole genome shotgun (WGS) entry which is preliminary data.</text>
</comment>
<gene>
    <name evidence="2" type="ORF">BBOV_III011850</name>
</gene>
<dbReference type="InParanoid" id="A7AQA3"/>
<dbReference type="VEuPathDB" id="PiroplasmaDB:BBOV_III011850"/>
<name>A7AQA3_BABBO</name>
<sequence length="643" mass="74171">MEQNEEQPRVESPCTQNEEPEIEEITPEEPTQLDENESYVAMVNRYIMGILNSTFAIRNILMYRCCRDTEEEVIEEVKDDAEDPDSKIEAVSKEETADPEKQDVNVVKRSQEENKRQLNIPSIDIEKIGTNEAIEQNQVLNEVKLPKGETRTERVMQIFVENSIIMTKAAMKEKKVIFADKILCNMLQKIHFIYGDEEDKSTWHPLVNVMERLPKDTPNSIKEMIETVAKDEAFMTNAAEKIFVIDLFTKFNMTLMKQHILDYKQHVIAKLWESSIETAEYESRQSIHTDDGSGRKKLDSIDKPRVSFRDEVDVAESSNDSPRVVRQTDNVRLPNTVELNDKTRRARTSRYLSYASKFMYTKKYTKFGQHFSKNKVKTADGWTKALYGSIETFYRSESDGSISVKVRGKLHTDLIRVICVINETQLSAEWIPFLKEASNVYVYSKTTKVFKQTYEYPVIGIKQTSVFGIAINALDESGCFILGCRAPPETKEDVDNLTNILKKGGIKDTESIVAFRNNKCILMGQEIEPIEQKYRQKSAELCFMLYPMQNHTLVELNANIIPEVRLVPQRVITYIIKKVIITLFQKIAQISNNFQESPFAKQVEQNREFYAWVERLYAKYMGNGDRQNCNVSISTYDGNAGEE</sequence>
<dbReference type="AlphaFoldDB" id="A7AQA3"/>
<dbReference type="EMBL" id="AAXT01000001">
    <property type="protein sequence ID" value="EDO08737.1"/>
    <property type="molecule type" value="Genomic_DNA"/>
</dbReference>
<reference evidence="3" key="2">
    <citation type="journal article" date="2020" name="Data Brief">
        <title>Transcriptome dataset of Babesia bovis life stages within vertebrate and invertebrate hosts.</title>
        <authorList>
            <person name="Ueti M.W."/>
            <person name="Johnson W.C."/>
            <person name="Kappmeyer L.S."/>
            <person name="Herndon D.R."/>
            <person name="Mousel M.R."/>
            <person name="Reif K.E."/>
            <person name="Taus N.S."/>
            <person name="Ifeonu O.O."/>
            <person name="Silva J.C."/>
            <person name="Suarez C.E."/>
            <person name="Brayton K.A."/>
        </authorList>
    </citation>
    <scope>NUCLEOTIDE SEQUENCE [LARGE SCALE GENOMIC DNA]</scope>
</reference>
<feature type="region of interest" description="Disordered" evidence="1">
    <location>
        <begin position="1"/>
        <end position="34"/>
    </location>
</feature>
<evidence type="ECO:0000313" key="3">
    <source>
        <dbReference type="Proteomes" id="UP000002173"/>
    </source>
</evidence>
<dbReference type="Proteomes" id="UP000002173">
    <property type="component" value="Unassembled WGS sequence"/>
</dbReference>
<feature type="region of interest" description="Disordered" evidence="1">
    <location>
        <begin position="75"/>
        <end position="102"/>
    </location>
</feature>
<evidence type="ECO:0008006" key="4">
    <source>
        <dbReference type="Google" id="ProtNLM"/>
    </source>
</evidence>
<accession>A7AQA3</accession>
<organism evidence="2 3">
    <name type="scientific">Babesia bovis</name>
    <dbReference type="NCBI Taxonomy" id="5865"/>
    <lineage>
        <taxon>Eukaryota</taxon>
        <taxon>Sar</taxon>
        <taxon>Alveolata</taxon>
        <taxon>Apicomplexa</taxon>
        <taxon>Aconoidasida</taxon>
        <taxon>Piroplasmida</taxon>
        <taxon>Babesiidae</taxon>
        <taxon>Babesia</taxon>
    </lineage>
</organism>
<dbReference type="eggNOG" id="ENOG502S6EW">
    <property type="taxonomic scope" value="Eukaryota"/>
</dbReference>
<dbReference type="GeneID" id="5480565"/>
<protein>
    <recommendedName>
        <fullName evidence="4">START domain-containing protein</fullName>
    </recommendedName>
</protein>
<feature type="compositionally biased region" description="Basic and acidic residues" evidence="1">
    <location>
        <begin position="84"/>
        <end position="102"/>
    </location>
</feature>
<dbReference type="SUPFAM" id="SSF55961">
    <property type="entry name" value="Bet v1-like"/>
    <property type="match status" value="1"/>
</dbReference>
<evidence type="ECO:0000313" key="2">
    <source>
        <dbReference type="EMBL" id="EDO08737.1"/>
    </source>
</evidence>
<dbReference type="RefSeq" id="XP_001612305.1">
    <property type="nucleotide sequence ID" value="XM_001612255.1"/>
</dbReference>
<reference evidence="2 3" key="1">
    <citation type="journal article" date="2007" name="PLoS Pathog.">
        <title>Genome sequence of Babesia bovis and comparative analysis of apicomplexan hemoprotozoa.</title>
        <authorList>
            <person name="Brayton K.A."/>
            <person name="Lau A.O.T."/>
            <person name="Herndon D.R."/>
            <person name="Hannick L."/>
            <person name="Kappmeyer L.S."/>
            <person name="Berens S.J."/>
            <person name="Bidwell S.L."/>
            <person name="Brown W.C."/>
            <person name="Crabtree J."/>
            <person name="Fadrosh D."/>
            <person name="Feldblum T."/>
            <person name="Forberger H.A."/>
            <person name="Haas B.J."/>
            <person name="Howell J.M."/>
            <person name="Khouri H."/>
            <person name="Koo H."/>
            <person name="Mann D.J."/>
            <person name="Norimine J."/>
            <person name="Paulsen I.T."/>
            <person name="Radune D."/>
            <person name="Ren Q."/>
            <person name="Smith R.K. Jr."/>
            <person name="Suarez C.E."/>
            <person name="White O."/>
            <person name="Wortman J.R."/>
            <person name="Knowles D.P. Jr."/>
            <person name="McElwain T.F."/>
            <person name="Nene V.M."/>
        </authorList>
    </citation>
    <scope>NUCLEOTIDE SEQUENCE [LARGE SCALE GENOMIC DNA]</scope>
    <source>
        <strain evidence="2">T2Bo</strain>
    </source>
</reference>
<dbReference type="KEGG" id="bbo:BBOV_III011850"/>
<dbReference type="Gene3D" id="3.30.530.20">
    <property type="match status" value="1"/>
</dbReference>
<keyword evidence="3" id="KW-1185">Reference proteome</keyword>
<evidence type="ECO:0000256" key="1">
    <source>
        <dbReference type="SAM" id="MobiDB-lite"/>
    </source>
</evidence>
<dbReference type="InterPro" id="IPR023393">
    <property type="entry name" value="START-like_dom_sf"/>
</dbReference>
<reference evidence="3" key="3">
    <citation type="journal article" date="2021" name="Int. J. Parasitol.">
        <title>Comparative analysis of gene expression between Babesia bovis blood stages and kinetes allowed by improved genome annotation.</title>
        <authorList>
            <person name="Ueti M.W."/>
            <person name="Johnson W.C."/>
            <person name="Kappmeyer L.S."/>
            <person name="Herndon D.R."/>
            <person name="Mousel M.R."/>
            <person name="Reif K.E."/>
            <person name="Taus N.S."/>
            <person name="Ifeonu O.O."/>
            <person name="Silva J.C."/>
            <person name="Suarez C.E."/>
            <person name="Brayton K.A."/>
        </authorList>
    </citation>
    <scope>NUCLEOTIDE SEQUENCE [LARGE SCALE GENOMIC DNA]</scope>
</reference>
<feature type="compositionally biased region" description="Acidic residues" evidence="1">
    <location>
        <begin position="18"/>
        <end position="34"/>
    </location>
</feature>
<dbReference type="OMA" id="EANCVII"/>